<dbReference type="EMBL" id="PSRQ01000013">
    <property type="protein sequence ID" value="PWU24081.1"/>
    <property type="molecule type" value="Genomic_DNA"/>
</dbReference>
<comment type="caution">
    <text evidence="1">The sequence shown here is derived from an EMBL/GenBank/DDBJ whole genome shotgun (WGS) entry which is preliminary data.</text>
</comment>
<evidence type="ECO:0000313" key="1">
    <source>
        <dbReference type="EMBL" id="PWU24081.1"/>
    </source>
</evidence>
<accession>A0A317JQB0</accession>
<dbReference type="Proteomes" id="UP000246104">
    <property type="component" value="Unassembled WGS sequence"/>
</dbReference>
<protein>
    <recommendedName>
        <fullName evidence="3">DUF5659 domain-containing protein</fullName>
    </recommendedName>
</protein>
<name>A0A317JQB0_9BACT</name>
<sequence>MERHDNTYLEVKDIAISSYLYASNEVQLIGKRRLPSGEVLFQFSPKTTVEQLIHLYWTLKAPTVQPKQLFNALRDLKDMIFGGQ</sequence>
<gene>
    <name evidence="1" type="ORF">C5B42_00705</name>
</gene>
<organism evidence="1 2">
    <name type="scientific">Candidatus Cerribacteria bacterium 'Amazon FNV 2010 28 9'</name>
    <dbReference type="NCBI Taxonomy" id="2081795"/>
    <lineage>
        <taxon>Bacteria</taxon>
        <taxon>Candidatus Cerribacteria</taxon>
    </lineage>
</organism>
<evidence type="ECO:0008006" key="3">
    <source>
        <dbReference type="Google" id="ProtNLM"/>
    </source>
</evidence>
<proteinExistence type="predicted"/>
<evidence type="ECO:0000313" key="2">
    <source>
        <dbReference type="Proteomes" id="UP000246104"/>
    </source>
</evidence>
<reference evidence="1 2" key="1">
    <citation type="submission" date="2018-02" db="EMBL/GenBank/DDBJ databases">
        <title>Genomic Reconstructions from Amazon Rainforest and Pasture Soil Reveal Novel Insights into the Physiology of Candidate Phyla in Tropical Sites.</title>
        <authorList>
            <person name="Kroeger M.E."/>
            <person name="Delmont T."/>
            <person name="Eren A.M."/>
            <person name="Guo J."/>
            <person name="Meyer K.M."/>
            <person name="Khan K."/>
            <person name="Rodrigues J.L.M."/>
            <person name="Bohannan B.J.M."/>
            <person name="Tringe S."/>
            <person name="Borges C.D."/>
            <person name="Tiedje J."/>
            <person name="Tsai S.M."/>
            <person name="Nusslein K."/>
        </authorList>
    </citation>
    <scope>NUCLEOTIDE SEQUENCE [LARGE SCALE GENOMIC DNA]</scope>
    <source>
        <strain evidence="1">Amazon FNV 2010 28 9</strain>
    </source>
</reference>
<dbReference type="AlphaFoldDB" id="A0A317JQB0"/>